<evidence type="ECO:0000313" key="2">
    <source>
        <dbReference type="WBParaSite" id="BXY_1198800.1"/>
    </source>
</evidence>
<reference evidence="2" key="1">
    <citation type="submission" date="2016-11" db="UniProtKB">
        <authorList>
            <consortium name="WormBaseParasite"/>
        </authorList>
    </citation>
    <scope>IDENTIFICATION</scope>
</reference>
<accession>A0A1I7SG24</accession>
<dbReference type="Gene3D" id="3.40.50.720">
    <property type="entry name" value="NAD(P)-binding Rossmann-like Domain"/>
    <property type="match status" value="1"/>
</dbReference>
<proteinExistence type="predicted"/>
<name>A0A1I7SG24_BURXY</name>
<dbReference type="Proteomes" id="UP000095284">
    <property type="component" value="Unplaced"/>
</dbReference>
<evidence type="ECO:0000313" key="1">
    <source>
        <dbReference type="Proteomes" id="UP000095284"/>
    </source>
</evidence>
<dbReference type="PANTHER" id="PTHR44147:SF2">
    <property type="entry name" value="DEHYDROGENASE_REDUCTASE SDR FAMILY MEMBER 1"/>
    <property type="match status" value="1"/>
</dbReference>
<sequence>VTAGGKHVYVDHSDPKSVKELLEQICTENEGQLDILVNNSYAAANFILGNTAKKFWEVEANPALCL</sequence>
<organism evidence="1 2">
    <name type="scientific">Bursaphelenchus xylophilus</name>
    <name type="common">Pinewood nematode worm</name>
    <name type="synonym">Aphelenchoides xylophilus</name>
    <dbReference type="NCBI Taxonomy" id="6326"/>
    <lineage>
        <taxon>Eukaryota</taxon>
        <taxon>Metazoa</taxon>
        <taxon>Ecdysozoa</taxon>
        <taxon>Nematoda</taxon>
        <taxon>Chromadorea</taxon>
        <taxon>Rhabditida</taxon>
        <taxon>Tylenchina</taxon>
        <taxon>Tylenchomorpha</taxon>
        <taxon>Aphelenchoidea</taxon>
        <taxon>Aphelenchoididae</taxon>
        <taxon>Bursaphelenchus</taxon>
    </lineage>
</organism>
<dbReference type="WBParaSite" id="BXY_1198800.1">
    <property type="protein sequence ID" value="BXY_1198800.1"/>
    <property type="gene ID" value="BXY_1198800"/>
</dbReference>
<dbReference type="SUPFAM" id="SSF51735">
    <property type="entry name" value="NAD(P)-binding Rossmann-fold domains"/>
    <property type="match status" value="1"/>
</dbReference>
<dbReference type="InterPro" id="IPR036291">
    <property type="entry name" value="NAD(P)-bd_dom_sf"/>
</dbReference>
<dbReference type="PANTHER" id="PTHR44147">
    <property type="entry name" value="DEHYDROGENASE/REDUCTASE SDR FAMILY MEMBER 1"/>
    <property type="match status" value="1"/>
</dbReference>
<protein>
    <submittedName>
        <fullName evidence="2">Dehydrogenase/reductase SDR family member 12</fullName>
    </submittedName>
</protein>
<dbReference type="AlphaFoldDB" id="A0A1I7SG24"/>